<keyword evidence="4" id="KW-0597">Phosphoprotein</keyword>
<dbReference type="CDD" id="cd17536">
    <property type="entry name" value="REC_YesN-like"/>
    <property type="match status" value="1"/>
</dbReference>
<dbReference type="InterPro" id="IPR041522">
    <property type="entry name" value="CdaR_GGDEF"/>
</dbReference>
<keyword evidence="1" id="KW-0805">Transcription regulation</keyword>
<dbReference type="PRINTS" id="PR00032">
    <property type="entry name" value="HTHARAC"/>
</dbReference>
<proteinExistence type="predicted"/>
<accession>A0A3T1D0T2</accession>
<dbReference type="InterPro" id="IPR020449">
    <property type="entry name" value="Tscrpt_reg_AraC-type_HTH"/>
</dbReference>
<organism evidence="7 8">
    <name type="scientific">Cohnella abietis</name>
    <dbReference type="NCBI Taxonomy" id="2507935"/>
    <lineage>
        <taxon>Bacteria</taxon>
        <taxon>Bacillati</taxon>
        <taxon>Bacillota</taxon>
        <taxon>Bacilli</taxon>
        <taxon>Bacillales</taxon>
        <taxon>Paenibacillaceae</taxon>
        <taxon>Cohnella</taxon>
    </lineage>
</organism>
<gene>
    <name evidence="7" type="ORF">KCTCHS21_10140</name>
</gene>
<dbReference type="Pfam" id="PF17853">
    <property type="entry name" value="GGDEF_2"/>
    <property type="match status" value="1"/>
</dbReference>
<dbReference type="Pfam" id="PF00072">
    <property type="entry name" value="Response_reg"/>
    <property type="match status" value="1"/>
</dbReference>
<feature type="domain" description="HTH araC/xylS-type" evidence="5">
    <location>
        <begin position="438"/>
        <end position="537"/>
    </location>
</feature>
<dbReference type="Proteomes" id="UP000289856">
    <property type="component" value="Chromosome"/>
</dbReference>
<dbReference type="InterPro" id="IPR001789">
    <property type="entry name" value="Sig_transdc_resp-reg_receiver"/>
</dbReference>
<evidence type="ECO:0000256" key="4">
    <source>
        <dbReference type="PROSITE-ProRule" id="PRU00169"/>
    </source>
</evidence>
<evidence type="ECO:0000313" key="8">
    <source>
        <dbReference type="Proteomes" id="UP000289856"/>
    </source>
</evidence>
<keyword evidence="3" id="KW-0804">Transcription</keyword>
<dbReference type="Gene3D" id="1.10.10.60">
    <property type="entry name" value="Homeodomain-like"/>
    <property type="match status" value="2"/>
</dbReference>
<feature type="modified residue" description="4-aspartylphosphate" evidence="4">
    <location>
        <position position="57"/>
    </location>
</feature>
<dbReference type="SUPFAM" id="SSF52172">
    <property type="entry name" value="CheY-like"/>
    <property type="match status" value="1"/>
</dbReference>
<dbReference type="OrthoDB" id="9794370at2"/>
<dbReference type="InterPro" id="IPR018060">
    <property type="entry name" value="HTH_AraC"/>
</dbReference>
<dbReference type="SMART" id="SM00448">
    <property type="entry name" value="REC"/>
    <property type="match status" value="1"/>
</dbReference>
<dbReference type="AlphaFoldDB" id="A0A3T1D0T2"/>
<dbReference type="RefSeq" id="WP_130605544.1">
    <property type="nucleotide sequence ID" value="NZ_AP019400.1"/>
</dbReference>
<evidence type="ECO:0000256" key="3">
    <source>
        <dbReference type="ARBA" id="ARBA00023163"/>
    </source>
</evidence>
<reference evidence="7 8" key="1">
    <citation type="submission" date="2019-01" db="EMBL/GenBank/DDBJ databases">
        <title>Complete genome sequence of Cohnella hallensis HS21 isolated from Korean fir (Abies koreana) rhizospheric soil.</title>
        <authorList>
            <person name="Jiang L."/>
            <person name="Kang S.W."/>
            <person name="Kim S."/>
            <person name="Jung J."/>
            <person name="Kim C.Y."/>
            <person name="Kim D.H."/>
            <person name="Kim S.W."/>
            <person name="Lee J."/>
        </authorList>
    </citation>
    <scope>NUCLEOTIDE SEQUENCE [LARGE SCALE GENOMIC DNA]</scope>
    <source>
        <strain evidence="7 8">HS21</strain>
    </source>
</reference>
<sequence>MPMLSMVIVEDERTTLEGLRTLIDWESLGIRICGEAENGLAALRLLEHETIDLLLTDIRMPLMDGLQLITEIRERGWDIACVVLSGYGDFEYAQQALRLGVSDFLIKPCSPREIRSVFEKIATRLAEKQQQNDLLRGLQQRLHTSLPLVKSQLIRQWLHSPAQVTDDRQEQMKQAGLSISSEHILTLVIRMDGCTIEKLHYNRNDTELLGFAAANIVRETLEHTLRQPVEVVKEQGDIVVVINGLLEWCEPKLMEGLARLNANLDEYLRVSVSIGISQSQPSINDLCEGYREAIEALELRFYRGTGSTYFYRDLEERTSNAGGDAALWKLEQSTLEHLRSGLYAEALNDTEQWLITLQETDAPSRSQVNARTLSFLNQMAQLELEPSHSPDPLRGWDHLEEGINRTETLEELASFVYRFIRQLVQSLNPHKTPKRKVQQALDLIAEQNAMPGLSLASVSKALFVSSTYLSTLFKQELGINFLDYVHQFRIEKAKALLQSADCKIQTVAKEVGYFDEAHFTKTFKKWTGILPSQYRREHSQR</sequence>
<keyword evidence="8" id="KW-1185">Reference proteome</keyword>
<dbReference type="KEGG" id="cohn:KCTCHS21_10140"/>
<dbReference type="EMBL" id="AP019400">
    <property type="protein sequence ID" value="BBI31615.1"/>
    <property type="molecule type" value="Genomic_DNA"/>
</dbReference>
<dbReference type="SMART" id="SM00342">
    <property type="entry name" value="HTH_ARAC"/>
    <property type="match status" value="1"/>
</dbReference>
<evidence type="ECO:0000256" key="2">
    <source>
        <dbReference type="ARBA" id="ARBA00023125"/>
    </source>
</evidence>
<dbReference type="GO" id="GO:0003700">
    <property type="term" value="F:DNA-binding transcription factor activity"/>
    <property type="evidence" value="ECO:0007669"/>
    <property type="project" value="InterPro"/>
</dbReference>
<dbReference type="PANTHER" id="PTHR43280:SF28">
    <property type="entry name" value="HTH-TYPE TRANSCRIPTIONAL ACTIVATOR RHAS"/>
    <property type="match status" value="1"/>
</dbReference>
<evidence type="ECO:0000256" key="1">
    <source>
        <dbReference type="ARBA" id="ARBA00023015"/>
    </source>
</evidence>
<dbReference type="GO" id="GO:0043565">
    <property type="term" value="F:sequence-specific DNA binding"/>
    <property type="evidence" value="ECO:0007669"/>
    <property type="project" value="InterPro"/>
</dbReference>
<keyword evidence="2" id="KW-0238">DNA-binding</keyword>
<dbReference type="Pfam" id="PF12833">
    <property type="entry name" value="HTH_18"/>
    <property type="match status" value="1"/>
</dbReference>
<evidence type="ECO:0000259" key="6">
    <source>
        <dbReference type="PROSITE" id="PS50110"/>
    </source>
</evidence>
<dbReference type="PANTHER" id="PTHR43280">
    <property type="entry name" value="ARAC-FAMILY TRANSCRIPTIONAL REGULATOR"/>
    <property type="match status" value="1"/>
</dbReference>
<evidence type="ECO:0000313" key="7">
    <source>
        <dbReference type="EMBL" id="BBI31615.1"/>
    </source>
</evidence>
<dbReference type="InterPro" id="IPR009057">
    <property type="entry name" value="Homeodomain-like_sf"/>
</dbReference>
<dbReference type="GO" id="GO:0000160">
    <property type="term" value="P:phosphorelay signal transduction system"/>
    <property type="evidence" value="ECO:0007669"/>
    <property type="project" value="InterPro"/>
</dbReference>
<feature type="domain" description="Response regulatory" evidence="6">
    <location>
        <begin position="5"/>
        <end position="122"/>
    </location>
</feature>
<dbReference type="Gene3D" id="3.40.50.2300">
    <property type="match status" value="1"/>
</dbReference>
<dbReference type="PROSITE" id="PS50110">
    <property type="entry name" value="RESPONSE_REGULATORY"/>
    <property type="match status" value="1"/>
</dbReference>
<dbReference type="PROSITE" id="PS01124">
    <property type="entry name" value="HTH_ARAC_FAMILY_2"/>
    <property type="match status" value="1"/>
</dbReference>
<evidence type="ECO:0000259" key="5">
    <source>
        <dbReference type="PROSITE" id="PS01124"/>
    </source>
</evidence>
<protein>
    <submittedName>
        <fullName evidence="7">AraC family transcriptional regulator</fullName>
    </submittedName>
</protein>
<dbReference type="SUPFAM" id="SSF46689">
    <property type="entry name" value="Homeodomain-like"/>
    <property type="match status" value="1"/>
</dbReference>
<dbReference type="InterPro" id="IPR011006">
    <property type="entry name" value="CheY-like_superfamily"/>
</dbReference>
<name>A0A3T1D0T2_9BACL</name>